<comment type="similarity">
    <text evidence="4">Belongs to the bacterial solute-binding protein 9 family.</text>
</comment>
<evidence type="ECO:0000313" key="8">
    <source>
        <dbReference type="EMBL" id="PTK59316.1"/>
    </source>
</evidence>
<evidence type="ECO:0000256" key="2">
    <source>
        <dbReference type="ARBA" id="ARBA00022729"/>
    </source>
</evidence>
<dbReference type="GO" id="GO:0008270">
    <property type="term" value="F:zinc ion binding"/>
    <property type="evidence" value="ECO:0007669"/>
    <property type="project" value="InterPro"/>
</dbReference>
<evidence type="ECO:0000256" key="4">
    <source>
        <dbReference type="RuleBase" id="RU003512"/>
    </source>
</evidence>
<dbReference type="PANTHER" id="PTHR42953">
    <property type="entry name" value="HIGH-AFFINITY ZINC UPTAKE SYSTEM PROTEIN ZNUA-RELATED"/>
    <property type="match status" value="1"/>
</dbReference>
<feature type="chain" id="PRO_5039400309" evidence="6">
    <location>
        <begin position="21"/>
        <end position="514"/>
    </location>
</feature>
<dbReference type="OrthoDB" id="9810636at2"/>
<organism evidence="8 9">
    <name type="scientific">Staphylococcus nepalensis</name>
    <dbReference type="NCBI Taxonomy" id="214473"/>
    <lineage>
        <taxon>Bacteria</taxon>
        <taxon>Bacillati</taxon>
        <taxon>Bacillota</taxon>
        <taxon>Bacilli</taxon>
        <taxon>Bacillales</taxon>
        <taxon>Staphylococcaceae</taxon>
        <taxon>Staphylococcus</taxon>
    </lineage>
</organism>
<dbReference type="SUPFAM" id="SSF53807">
    <property type="entry name" value="Helical backbone' metal receptor"/>
    <property type="match status" value="1"/>
</dbReference>
<dbReference type="GO" id="GO:0007155">
    <property type="term" value="P:cell adhesion"/>
    <property type="evidence" value="ECO:0007669"/>
    <property type="project" value="InterPro"/>
</dbReference>
<dbReference type="InterPro" id="IPR006127">
    <property type="entry name" value="ZnuA-like"/>
</dbReference>
<sequence length="514" mass="59523">MKKSIYLISIIIILSMIATACDVSKSNSDKEDDGKIEINTTVFPLKSFADQIGGKYVSVKSIYPPGTDLHSYEPTQKEIMNVSKGDMFLYTGDDLDPVAKKVASTIKDDDIKLSLENKIDKSELLTDQHDEDHGGHEGHEHHEGHHHGGYDPHIWLDPHFNKVFAKEIKDELIKKDPDHQSYYEENYKKLKNDLDTIDNKMKDITKDKQGNTVYISHESMGYLSQRYGFVQKGVQNMNAEDPSQKALTNIVKEINDSGAKYILYEANVSNKVTDTIRKETKAKPLKFNNMESLSKEELKDEKLTYQNLMDKNIKHIDMALSDNIKTEEKHSHNKHDKAIADGYFKDNQVKDRKLTDFQGQWQSVYPYLQDGTLDEVMKHKAANDDKMDEKEYKTYYEKGYKTDINNIDITKDTITFEKDGKRMTGHYVYDGKDILKYEKGNRGVRYTFKLTDDNKALPKFVQFSDHNIAPKKSAHFHIFMGNDKQKVLKELDNWPTYYPQKLNEEEIKEEMLAH</sequence>
<protein>
    <submittedName>
        <fullName evidence="8">Zinc ABC transporter substrate-binding lipoprotein AdcA</fullName>
    </submittedName>
</protein>
<dbReference type="Gene3D" id="2.40.128.20">
    <property type="match status" value="1"/>
</dbReference>
<evidence type="ECO:0000256" key="6">
    <source>
        <dbReference type="SAM" id="SignalP"/>
    </source>
</evidence>
<reference evidence="8 9" key="1">
    <citation type="journal article" date="2016" name="Front. Microbiol.">
        <title>Comprehensive Phylogenetic Analysis of Bovine Non-aureus Staphylococci Species Based on Whole-Genome Sequencing.</title>
        <authorList>
            <person name="Naushad S."/>
            <person name="Barkema H.W."/>
            <person name="Luby C."/>
            <person name="Condas L.A."/>
            <person name="Nobrega D.B."/>
            <person name="Carson D.A."/>
            <person name="De Buck J."/>
        </authorList>
    </citation>
    <scope>NUCLEOTIDE SEQUENCE [LARGE SCALE GENOMIC DNA]</scope>
    <source>
        <strain evidence="8 9">SNUC 4337</strain>
    </source>
</reference>
<evidence type="ECO:0000256" key="3">
    <source>
        <dbReference type="ARBA" id="ARBA00022833"/>
    </source>
</evidence>
<dbReference type="InterPro" id="IPR050492">
    <property type="entry name" value="Bact_metal-bind_prot9"/>
</dbReference>
<dbReference type="RefSeq" id="WP_107644166.1">
    <property type="nucleotide sequence ID" value="NZ_PZHR01000024.1"/>
</dbReference>
<gene>
    <name evidence="8" type="primary">adcA</name>
    <name evidence="8" type="ORF">BUZ61_06130</name>
</gene>
<dbReference type="Gene3D" id="3.40.50.1980">
    <property type="entry name" value="Nitrogenase molybdenum iron protein domain"/>
    <property type="match status" value="2"/>
</dbReference>
<proteinExistence type="inferred from homology"/>
<dbReference type="PANTHER" id="PTHR42953:SF8">
    <property type="entry name" value="ZINT DOMAIN-CONTAINING PROTEIN"/>
    <property type="match status" value="1"/>
</dbReference>
<dbReference type="GO" id="GO:0030001">
    <property type="term" value="P:metal ion transport"/>
    <property type="evidence" value="ECO:0007669"/>
    <property type="project" value="InterPro"/>
</dbReference>
<name>A0A2T4SBB1_9STAP</name>
<keyword evidence="1 4" id="KW-0813">Transport</keyword>
<feature type="domain" description="ZinT" evidence="7">
    <location>
        <begin position="336"/>
        <end position="514"/>
    </location>
</feature>
<dbReference type="PROSITE" id="PS51257">
    <property type="entry name" value="PROKAR_LIPOPROTEIN"/>
    <property type="match status" value="1"/>
</dbReference>
<accession>A0A2T4SBB1</accession>
<evidence type="ECO:0000256" key="5">
    <source>
        <dbReference type="SAM" id="MobiDB-lite"/>
    </source>
</evidence>
<comment type="caution">
    <text evidence="8">The sequence shown here is derived from an EMBL/GenBank/DDBJ whole genome shotgun (WGS) entry which is preliminary data.</text>
</comment>
<dbReference type="SUPFAM" id="SSF50814">
    <property type="entry name" value="Lipocalins"/>
    <property type="match status" value="1"/>
</dbReference>
<evidence type="ECO:0000256" key="1">
    <source>
        <dbReference type="ARBA" id="ARBA00022448"/>
    </source>
</evidence>
<keyword evidence="2 6" id="KW-0732">Signal</keyword>
<dbReference type="InterPro" id="IPR006128">
    <property type="entry name" value="Lipoprotein_PsaA-like"/>
</dbReference>
<keyword evidence="3" id="KW-0862">Zinc</keyword>
<evidence type="ECO:0000313" key="9">
    <source>
        <dbReference type="Proteomes" id="UP000240400"/>
    </source>
</evidence>
<feature type="region of interest" description="Disordered" evidence="5">
    <location>
        <begin position="122"/>
        <end position="150"/>
    </location>
</feature>
<dbReference type="AlphaFoldDB" id="A0A2T4SBB1"/>
<dbReference type="Proteomes" id="UP000240400">
    <property type="component" value="Unassembled WGS sequence"/>
</dbReference>
<dbReference type="PRINTS" id="PR00690">
    <property type="entry name" value="ADHESNFAMILY"/>
</dbReference>
<feature type="signal peptide" evidence="6">
    <location>
        <begin position="1"/>
        <end position="20"/>
    </location>
</feature>
<dbReference type="Pfam" id="PF09223">
    <property type="entry name" value="ZinT"/>
    <property type="match status" value="1"/>
</dbReference>
<evidence type="ECO:0000259" key="7">
    <source>
        <dbReference type="Pfam" id="PF09223"/>
    </source>
</evidence>
<dbReference type="NCBIfam" id="NF033605">
    <property type="entry name" value="Zn_bnd_ABC_AdcA"/>
    <property type="match status" value="1"/>
</dbReference>
<keyword evidence="8" id="KW-0449">Lipoprotein</keyword>
<dbReference type="InterPro" id="IPR012674">
    <property type="entry name" value="Calycin"/>
</dbReference>
<dbReference type="EMBL" id="PZHR01000024">
    <property type="protein sequence ID" value="PTK59316.1"/>
    <property type="molecule type" value="Genomic_DNA"/>
</dbReference>
<dbReference type="InterPro" id="IPR015304">
    <property type="entry name" value="ZinT_dom"/>
</dbReference>
<dbReference type="Pfam" id="PF01297">
    <property type="entry name" value="ZnuA"/>
    <property type="match status" value="1"/>
</dbReference>